<reference evidence="2 3" key="1">
    <citation type="journal article" date="2014" name="Int. J. Syst. Evol. Microbiol.">
        <title>Complete genome sequence of Corynebacterium casei LMG S-19264T (=DSM 44701T), isolated from a smear-ripened cheese.</title>
        <authorList>
            <consortium name="US DOE Joint Genome Institute (JGI-PGF)"/>
            <person name="Walter F."/>
            <person name="Albersmeier A."/>
            <person name="Kalinowski J."/>
            <person name="Ruckert C."/>
        </authorList>
    </citation>
    <scope>NUCLEOTIDE SEQUENCE [LARGE SCALE GENOMIC DNA]</scope>
    <source>
        <strain evidence="2 3">CGMCC 1.12976</strain>
    </source>
</reference>
<evidence type="ECO:0000313" key="2">
    <source>
        <dbReference type="EMBL" id="GGF30170.1"/>
    </source>
</evidence>
<feature type="region of interest" description="Disordered" evidence="1">
    <location>
        <begin position="1"/>
        <end position="32"/>
    </location>
</feature>
<feature type="compositionally biased region" description="Low complexity" evidence="1">
    <location>
        <begin position="8"/>
        <end position="31"/>
    </location>
</feature>
<dbReference type="EMBL" id="BMGP01000004">
    <property type="protein sequence ID" value="GGF30170.1"/>
    <property type="molecule type" value="Genomic_DNA"/>
</dbReference>
<proteinExistence type="predicted"/>
<dbReference type="RefSeq" id="WP_188678617.1">
    <property type="nucleotide sequence ID" value="NZ_BMGP01000004.1"/>
</dbReference>
<evidence type="ECO:0000256" key="1">
    <source>
        <dbReference type="SAM" id="MobiDB-lite"/>
    </source>
</evidence>
<accession>A0A917B8R8</accession>
<evidence type="ECO:0000313" key="3">
    <source>
        <dbReference type="Proteomes" id="UP000598775"/>
    </source>
</evidence>
<name>A0A917B8R8_9MICO</name>
<dbReference type="AlphaFoldDB" id="A0A917B8R8"/>
<organism evidence="2 3">
    <name type="scientific">Subtercola lobariae</name>
    <dbReference type="NCBI Taxonomy" id="1588641"/>
    <lineage>
        <taxon>Bacteria</taxon>
        <taxon>Bacillati</taxon>
        <taxon>Actinomycetota</taxon>
        <taxon>Actinomycetes</taxon>
        <taxon>Micrococcales</taxon>
        <taxon>Microbacteriaceae</taxon>
        <taxon>Subtercola</taxon>
    </lineage>
</organism>
<gene>
    <name evidence="2" type="ORF">GCM10011399_24210</name>
</gene>
<dbReference type="Proteomes" id="UP000598775">
    <property type="component" value="Unassembled WGS sequence"/>
</dbReference>
<comment type="caution">
    <text evidence="2">The sequence shown here is derived from an EMBL/GenBank/DDBJ whole genome shotgun (WGS) entry which is preliminary data.</text>
</comment>
<keyword evidence="3" id="KW-1185">Reference proteome</keyword>
<sequence>MHRVHFLPSATSAAPQPTSSSASANPPTSASYTHTVHHAGNQYFATAEMAEIFRAHAYEIVERGHTELVPLLHHSGVDLLLISPQANFAVVAIEIGHLEAS</sequence>
<protein>
    <submittedName>
        <fullName evidence="2">Uncharacterized protein</fullName>
    </submittedName>
</protein>